<dbReference type="AlphaFoldDB" id="A0AAD5TB69"/>
<sequence>MLKRSALFGLVKHARYSVTAVVAATILYTQSPHVLWCTAGGLSCSLLARVLKGIIKQPRPAVVTEIEEEQRDGKWVETNISEHIQGSAAAATAAAASSSVLSSPNKRHHGKRRVIKKVFASSIHGMPSSHTQTTTFFATYFYTALGYRWYAGEEHQHTTLLAVLCVFVNVFCLTTAWSRVHLNRHTPAQVCVGWCIGTVYAAMWFVLWQFYGVGQFGNSLFRSLGL</sequence>
<dbReference type="EMBL" id="JADGJQ010000131">
    <property type="protein sequence ID" value="KAJ3167818.1"/>
    <property type="molecule type" value="Genomic_DNA"/>
</dbReference>
<feature type="transmembrane region" description="Helical" evidence="1">
    <location>
        <begin position="157"/>
        <end position="178"/>
    </location>
</feature>
<feature type="transmembrane region" description="Helical" evidence="1">
    <location>
        <begin position="190"/>
        <end position="211"/>
    </location>
</feature>
<dbReference type="PANTHER" id="PTHR14969">
    <property type="entry name" value="SPHINGOSINE-1-PHOSPHATE PHOSPHOHYDROLASE"/>
    <property type="match status" value="1"/>
</dbReference>
<dbReference type="InterPro" id="IPR000326">
    <property type="entry name" value="PAP2/HPO"/>
</dbReference>
<dbReference type="Pfam" id="PF01569">
    <property type="entry name" value="PAP2"/>
    <property type="match status" value="1"/>
</dbReference>
<dbReference type="Proteomes" id="UP001212152">
    <property type="component" value="Unassembled WGS sequence"/>
</dbReference>
<accession>A0AAD5TB69</accession>
<keyword evidence="1" id="KW-0812">Transmembrane</keyword>
<name>A0AAD5TB69_9FUNG</name>
<dbReference type="SUPFAM" id="SSF48317">
    <property type="entry name" value="Acid phosphatase/Vanadium-dependent haloperoxidase"/>
    <property type="match status" value="1"/>
</dbReference>
<evidence type="ECO:0000313" key="4">
    <source>
        <dbReference type="Proteomes" id="UP001212152"/>
    </source>
</evidence>
<organism evidence="3 4">
    <name type="scientific">Geranomyces variabilis</name>
    <dbReference type="NCBI Taxonomy" id="109894"/>
    <lineage>
        <taxon>Eukaryota</taxon>
        <taxon>Fungi</taxon>
        <taxon>Fungi incertae sedis</taxon>
        <taxon>Chytridiomycota</taxon>
        <taxon>Chytridiomycota incertae sedis</taxon>
        <taxon>Chytridiomycetes</taxon>
        <taxon>Spizellomycetales</taxon>
        <taxon>Powellomycetaceae</taxon>
        <taxon>Geranomyces</taxon>
    </lineage>
</organism>
<keyword evidence="1" id="KW-1133">Transmembrane helix</keyword>
<reference evidence="3" key="1">
    <citation type="submission" date="2020-05" db="EMBL/GenBank/DDBJ databases">
        <title>Phylogenomic resolution of chytrid fungi.</title>
        <authorList>
            <person name="Stajich J.E."/>
            <person name="Amses K."/>
            <person name="Simmons R."/>
            <person name="Seto K."/>
            <person name="Myers J."/>
            <person name="Bonds A."/>
            <person name="Quandt C.A."/>
            <person name="Barry K."/>
            <person name="Liu P."/>
            <person name="Grigoriev I."/>
            <person name="Longcore J.E."/>
            <person name="James T.Y."/>
        </authorList>
    </citation>
    <scope>NUCLEOTIDE SEQUENCE</scope>
    <source>
        <strain evidence="3">JEL0379</strain>
    </source>
</reference>
<dbReference type="PANTHER" id="PTHR14969:SF13">
    <property type="entry name" value="AT30094P"/>
    <property type="match status" value="1"/>
</dbReference>
<feature type="domain" description="Phosphatidic acid phosphatase type 2/haloperoxidase" evidence="2">
    <location>
        <begin position="34"/>
        <end position="205"/>
    </location>
</feature>
<keyword evidence="1" id="KW-0472">Membrane</keyword>
<comment type="caution">
    <text evidence="3">The sequence shown here is derived from an EMBL/GenBank/DDBJ whole genome shotgun (WGS) entry which is preliminary data.</text>
</comment>
<proteinExistence type="predicted"/>
<dbReference type="InterPro" id="IPR036938">
    <property type="entry name" value="PAP2/HPO_sf"/>
</dbReference>
<evidence type="ECO:0000313" key="3">
    <source>
        <dbReference type="EMBL" id="KAJ3167818.1"/>
    </source>
</evidence>
<dbReference type="SMART" id="SM00014">
    <property type="entry name" value="acidPPc"/>
    <property type="match status" value="1"/>
</dbReference>
<dbReference type="Gene3D" id="1.20.144.10">
    <property type="entry name" value="Phosphatidic acid phosphatase type 2/haloperoxidase"/>
    <property type="match status" value="1"/>
</dbReference>
<gene>
    <name evidence="3" type="ORF">HDU87_001441</name>
</gene>
<keyword evidence="4" id="KW-1185">Reference proteome</keyword>
<protein>
    <recommendedName>
        <fullName evidence="2">Phosphatidic acid phosphatase type 2/haloperoxidase domain-containing protein</fullName>
    </recommendedName>
</protein>
<evidence type="ECO:0000259" key="2">
    <source>
        <dbReference type="SMART" id="SM00014"/>
    </source>
</evidence>
<evidence type="ECO:0000256" key="1">
    <source>
        <dbReference type="SAM" id="Phobius"/>
    </source>
</evidence>
<dbReference type="GO" id="GO:0042392">
    <property type="term" value="F:sphingosine-1-phosphate phosphatase activity"/>
    <property type="evidence" value="ECO:0007669"/>
    <property type="project" value="TreeGrafter"/>
</dbReference>